<dbReference type="SMART" id="SM00530">
    <property type="entry name" value="HTH_XRE"/>
    <property type="match status" value="1"/>
</dbReference>
<dbReference type="AlphaFoldDB" id="A0A0M4SV41"/>
<dbReference type="Pfam" id="PF13443">
    <property type="entry name" value="HTH_26"/>
    <property type="match status" value="1"/>
</dbReference>
<dbReference type="PATRIC" id="fig|224013.5.peg.6267"/>
<dbReference type="CDD" id="cd00093">
    <property type="entry name" value="HTH_XRE"/>
    <property type="match status" value="1"/>
</dbReference>
<reference evidence="2 3" key="2">
    <citation type="journal article" date="2016" name="Genome Announc.">
        <title>Draft Genome Sequence of the N2-Fixing Cyanobacterium Nostoc piscinale CENA21, Isolated from the Brazilian Amazon Floodplain.</title>
        <authorList>
            <person name="Leao T."/>
            <person name="Guimaraes P.I."/>
            <person name="de Melo A.G."/>
            <person name="Ramos R.T."/>
            <person name="Leao P.N."/>
            <person name="Silva A."/>
            <person name="Fiore M.F."/>
            <person name="Schneider M.P."/>
        </authorList>
    </citation>
    <scope>NUCLEOTIDE SEQUENCE [LARGE SCALE GENOMIC DNA]</scope>
    <source>
        <strain evidence="2 3">CENA21</strain>
    </source>
</reference>
<gene>
    <name evidence="2" type="ORF">ACX27_26170</name>
</gene>
<sequence length="70" mass="7974">MGYVRLKIRELAEQRGWTLKDVANRSGVNYNTVRSYVQRGALNTVDLSAVFKIAQAFEVTLEELVEVIED</sequence>
<dbReference type="Proteomes" id="UP000062645">
    <property type="component" value="Chromosome"/>
</dbReference>
<dbReference type="RefSeq" id="WP_062296764.1">
    <property type="nucleotide sequence ID" value="NZ_CP012036.1"/>
</dbReference>
<dbReference type="SUPFAM" id="SSF47413">
    <property type="entry name" value="lambda repressor-like DNA-binding domains"/>
    <property type="match status" value="1"/>
</dbReference>
<evidence type="ECO:0000259" key="1">
    <source>
        <dbReference type="PROSITE" id="PS50943"/>
    </source>
</evidence>
<dbReference type="Gene3D" id="1.10.260.40">
    <property type="entry name" value="lambda repressor-like DNA-binding domains"/>
    <property type="match status" value="1"/>
</dbReference>
<dbReference type="STRING" id="224013.ACX27_26170"/>
<dbReference type="KEGG" id="npz:ACX27_26170"/>
<organism evidence="2 3">
    <name type="scientific">Nostoc piscinale CENA21</name>
    <dbReference type="NCBI Taxonomy" id="224013"/>
    <lineage>
        <taxon>Bacteria</taxon>
        <taxon>Bacillati</taxon>
        <taxon>Cyanobacteriota</taxon>
        <taxon>Cyanophyceae</taxon>
        <taxon>Nostocales</taxon>
        <taxon>Nostocaceae</taxon>
        <taxon>Nostoc</taxon>
    </lineage>
</organism>
<evidence type="ECO:0000313" key="2">
    <source>
        <dbReference type="EMBL" id="ALF55528.1"/>
    </source>
</evidence>
<dbReference type="InterPro" id="IPR010982">
    <property type="entry name" value="Lambda_DNA-bd_dom_sf"/>
</dbReference>
<dbReference type="InterPro" id="IPR001387">
    <property type="entry name" value="Cro/C1-type_HTH"/>
</dbReference>
<evidence type="ECO:0000313" key="3">
    <source>
        <dbReference type="Proteomes" id="UP000062645"/>
    </source>
</evidence>
<feature type="domain" description="HTH cro/C1-type" evidence="1">
    <location>
        <begin position="8"/>
        <end position="64"/>
    </location>
</feature>
<dbReference type="GO" id="GO:0003677">
    <property type="term" value="F:DNA binding"/>
    <property type="evidence" value="ECO:0007669"/>
    <property type="project" value="InterPro"/>
</dbReference>
<dbReference type="PROSITE" id="PS50943">
    <property type="entry name" value="HTH_CROC1"/>
    <property type="match status" value="1"/>
</dbReference>
<dbReference type="EMBL" id="CP012036">
    <property type="protein sequence ID" value="ALF55528.1"/>
    <property type="molecule type" value="Genomic_DNA"/>
</dbReference>
<reference evidence="3" key="1">
    <citation type="submission" date="2015-07" db="EMBL/GenBank/DDBJ databases">
        <title>Genome Of Nitrogen-Fixing Cyanobacterium Nostoc piscinale CENA21 From Solimoes/Amazon River Floodplain Sediments And Comparative Genomics To Uncover Biosynthetic Natural Products Potential.</title>
        <authorList>
            <person name="Leao T.F."/>
            <person name="Leao P.N."/>
            <person name="Guimaraes P.I."/>
            <person name="de Melo A.G.C."/>
            <person name="Ramos R.T.J."/>
            <person name="Silva A."/>
            <person name="Fiore M.F."/>
            <person name="Schneider M.P.C."/>
        </authorList>
    </citation>
    <scope>NUCLEOTIDE SEQUENCE [LARGE SCALE GENOMIC DNA]</scope>
    <source>
        <strain evidence="3">CENA21</strain>
    </source>
</reference>
<name>A0A0M4SV41_9NOSO</name>
<accession>A0A0M4SV41</accession>
<protein>
    <submittedName>
        <fullName evidence="2">XRE family transcriptional regulator</fullName>
    </submittedName>
</protein>
<proteinExistence type="predicted"/>
<keyword evidence="3" id="KW-1185">Reference proteome</keyword>
<dbReference type="OrthoDB" id="2364157at2"/>